<comment type="cofactor">
    <cofactor evidence="1">
        <name>Mn(2+)</name>
        <dbReference type="ChEBI" id="CHEBI:29035"/>
    </cofactor>
</comment>
<proteinExistence type="inferred from homology"/>
<dbReference type="Gene3D" id="3.90.1820.10">
    <property type="entry name" value="AglA-like glucosidase"/>
    <property type="match status" value="1"/>
</dbReference>
<evidence type="ECO:0000256" key="4">
    <source>
        <dbReference type="ARBA" id="ARBA00022801"/>
    </source>
</evidence>
<evidence type="ECO:0000256" key="12">
    <source>
        <dbReference type="RuleBase" id="RU361152"/>
    </source>
</evidence>
<keyword evidence="6 10" id="KW-0464">Manganese</keyword>
<feature type="binding site" evidence="9">
    <location>
        <position position="50"/>
    </location>
    <ligand>
        <name>substrate</name>
    </ligand>
</feature>
<name>A0A930XWS2_9GAMM</name>
<dbReference type="InterPro" id="IPR036291">
    <property type="entry name" value="NAD(P)-bd_dom_sf"/>
</dbReference>
<evidence type="ECO:0000313" key="14">
    <source>
        <dbReference type="EMBL" id="MBF2735382.1"/>
    </source>
</evidence>
<keyword evidence="8 12" id="KW-0326">Glycosidase</keyword>
<evidence type="ECO:0000256" key="3">
    <source>
        <dbReference type="ARBA" id="ARBA00022723"/>
    </source>
</evidence>
<keyword evidence="4 12" id="KW-0378">Hydrolase</keyword>
<evidence type="ECO:0000256" key="9">
    <source>
        <dbReference type="PIRSR" id="PIRSR601088-2"/>
    </source>
</evidence>
<evidence type="ECO:0000256" key="6">
    <source>
        <dbReference type="ARBA" id="ARBA00023211"/>
    </source>
</evidence>
<dbReference type="SUPFAM" id="SSF56327">
    <property type="entry name" value="LDH C-terminal domain-like"/>
    <property type="match status" value="1"/>
</dbReference>
<dbReference type="EMBL" id="JADHEI010000033">
    <property type="protein sequence ID" value="MBF2735382.1"/>
    <property type="molecule type" value="Genomic_DNA"/>
</dbReference>
<evidence type="ECO:0000256" key="7">
    <source>
        <dbReference type="ARBA" id="ARBA00023277"/>
    </source>
</evidence>
<sequence length="354" mass="39103">PKKYGLRQTIADTLGVGGVMRALRTVPVLLDIADDVAELCPDATWLQYVNPMAMNMMAIAARHPGLKAVGLCHSVQGTAAMLARDLGEKPEDVDFDCAGINHVAFYTRFEKKGSGEDLYPRLREVAKQVVGGERTSTRTEEPMDHGKNMPEKVRYEMLLRLGHFVTESSEHFSEYVPWFIKSHQPELVERFGIPLDDYIDRCEYATTKWQNIAAKMDEEKLPAERSDEYASHIALALAGGAPAVFNGNVANRDLLIPNLPASACVEVPCDVDAKGIRPRKVAALPAHLAAVMQTNINVQELAVKAILEGRREHVYHAVMLDPHAGAELSLDQIWQMVDEMIAAHGDYIPAALRA</sequence>
<feature type="domain" description="Glycosyl hydrolase family 4 C-terminal" evidence="13">
    <location>
        <begin position="97"/>
        <end position="323"/>
    </location>
</feature>
<evidence type="ECO:0000256" key="1">
    <source>
        <dbReference type="ARBA" id="ARBA00001936"/>
    </source>
</evidence>
<evidence type="ECO:0000256" key="8">
    <source>
        <dbReference type="ARBA" id="ARBA00023295"/>
    </source>
</evidence>
<evidence type="ECO:0000256" key="5">
    <source>
        <dbReference type="ARBA" id="ARBA00023027"/>
    </source>
</evidence>
<dbReference type="Proteomes" id="UP000604381">
    <property type="component" value="Unassembled WGS sequence"/>
</dbReference>
<keyword evidence="7" id="KW-0119">Carbohydrate metabolism</keyword>
<feature type="non-terminal residue" evidence="14">
    <location>
        <position position="1"/>
    </location>
</feature>
<feature type="binding site" evidence="10">
    <location>
        <position position="102"/>
    </location>
    <ligand>
        <name>Mn(2+)</name>
        <dbReference type="ChEBI" id="CHEBI:29035"/>
    </ligand>
</feature>
<feature type="binding site" evidence="10">
    <location>
        <position position="72"/>
    </location>
    <ligand>
        <name>Mn(2+)</name>
        <dbReference type="ChEBI" id="CHEBI:29035"/>
    </ligand>
</feature>
<keyword evidence="3 10" id="KW-0479">Metal-binding</keyword>
<comment type="cofactor">
    <cofactor evidence="12">
        <name>NAD(+)</name>
        <dbReference type="ChEBI" id="CHEBI:57540"/>
    </cofactor>
    <text evidence="12">Binds 1 NAD(+) per subunit.</text>
</comment>
<comment type="caution">
    <text evidence="14">The sequence shown here is derived from an EMBL/GenBank/DDBJ whole genome shotgun (WGS) entry which is preliminary data.</text>
</comment>
<dbReference type="PRINTS" id="PR00732">
    <property type="entry name" value="GLHYDRLASE4"/>
</dbReference>
<organism evidence="14 15">
    <name type="scientific">Candidatus Amphirhobacter heronislandensis</name>
    <dbReference type="NCBI Taxonomy" id="1732024"/>
    <lineage>
        <taxon>Bacteria</taxon>
        <taxon>Pseudomonadati</taxon>
        <taxon>Pseudomonadota</taxon>
        <taxon>Gammaproteobacteria</taxon>
        <taxon>Candidatus Tethybacterales</taxon>
        <taxon>Candidatus Tethybacteraceae</taxon>
        <taxon>Candidatus Amphirhobacter</taxon>
    </lineage>
</organism>
<dbReference type="GO" id="GO:0005975">
    <property type="term" value="P:carbohydrate metabolic process"/>
    <property type="evidence" value="ECO:0007669"/>
    <property type="project" value="InterPro"/>
</dbReference>
<protein>
    <submittedName>
        <fullName evidence="14">Alpha-glucosidase/alpha-galactosidase</fullName>
    </submittedName>
</protein>
<feature type="site" description="Increases basicity of active site Tyr" evidence="11">
    <location>
        <position position="12"/>
    </location>
</feature>
<gene>
    <name evidence="14" type="ORF">ISN26_04790</name>
</gene>
<dbReference type="GO" id="GO:0046872">
    <property type="term" value="F:metal ion binding"/>
    <property type="evidence" value="ECO:0007669"/>
    <property type="project" value="UniProtKB-KW"/>
</dbReference>
<dbReference type="InterPro" id="IPR015955">
    <property type="entry name" value="Lactate_DH/Glyco_Ohase_4_C"/>
</dbReference>
<reference evidence="14" key="1">
    <citation type="submission" date="2020-10" db="EMBL/GenBank/DDBJ databases">
        <title>An improved Amphimedon queenslandica hologenome assembly reveals how three proteobacterial symbionts can extend the metabolic phenotypic of their marine sponge host.</title>
        <authorList>
            <person name="Degnan B."/>
            <person name="Degnan S."/>
            <person name="Xiang X."/>
        </authorList>
    </citation>
    <scope>NUCLEOTIDE SEQUENCE</scope>
    <source>
        <strain evidence="14">AqS2</strain>
    </source>
</reference>
<dbReference type="GO" id="GO:0004553">
    <property type="term" value="F:hydrolase activity, hydrolyzing O-glycosyl compounds"/>
    <property type="evidence" value="ECO:0007669"/>
    <property type="project" value="InterPro"/>
</dbReference>
<keyword evidence="15" id="KW-1185">Reference proteome</keyword>
<dbReference type="SUPFAM" id="SSF51735">
    <property type="entry name" value="NAD(P)-binding Rossmann-fold domains"/>
    <property type="match status" value="1"/>
</dbReference>
<keyword evidence="5 12" id="KW-0520">NAD</keyword>
<comment type="similarity">
    <text evidence="2 12">Belongs to the glycosyl hydrolase 4 family.</text>
</comment>
<evidence type="ECO:0000259" key="13">
    <source>
        <dbReference type="Pfam" id="PF11975"/>
    </source>
</evidence>
<evidence type="ECO:0000313" key="15">
    <source>
        <dbReference type="Proteomes" id="UP000604381"/>
    </source>
</evidence>
<accession>A0A930XWS2</accession>
<dbReference type="PANTHER" id="PTHR32092">
    <property type="entry name" value="6-PHOSPHO-BETA-GLUCOSIDASE-RELATED"/>
    <property type="match status" value="1"/>
</dbReference>
<dbReference type="InterPro" id="IPR001088">
    <property type="entry name" value="Glyco_hydro_4"/>
</dbReference>
<keyword evidence="10" id="KW-0408">Iron</keyword>
<dbReference type="InterPro" id="IPR053715">
    <property type="entry name" value="GH4_Enzyme_sf"/>
</dbReference>
<dbReference type="InterPro" id="IPR022616">
    <property type="entry name" value="Glyco_hydro_4_C"/>
</dbReference>
<evidence type="ECO:0000256" key="11">
    <source>
        <dbReference type="PIRSR" id="PIRSR601088-4"/>
    </source>
</evidence>
<evidence type="ECO:0000256" key="10">
    <source>
        <dbReference type="PIRSR" id="PIRSR601088-3"/>
    </source>
</evidence>
<dbReference type="GO" id="GO:0016616">
    <property type="term" value="F:oxidoreductase activity, acting on the CH-OH group of donors, NAD or NADP as acceptor"/>
    <property type="evidence" value="ECO:0007669"/>
    <property type="project" value="InterPro"/>
</dbReference>
<dbReference type="Pfam" id="PF11975">
    <property type="entry name" value="Glyco_hydro_4C"/>
    <property type="match status" value="1"/>
</dbReference>
<evidence type="ECO:0000256" key="2">
    <source>
        <dbReference type="ARBA" id="ARBA00010141"/>
    </source>
</evidence>
<dbReference type="AlphaFoldDB" id="A0A930XWS2"/>
<dbReference type="Pfam" id="PF02056">
    <property type="entry name" value="Glyco_hydro_4"/>
    <property type="match status" value="1"/>
</dbReference>
<keyword evidence="10" id="KW-0533">Nickel</keyword>
<keyword evidence="10" id="KW-0170">Cobalt</keyword>
<dbReference type="PANTHER" id="PTHR32092:SF6">
    <property type="entry name" value="ALPHA-GALACTOSIDASE"/>
    <property type="match status" value="1"/>
</dbReference>